<name>A0ABC8LJL2_ERUVS</name>
<dbReference type="AlphaFoldDB" id="A0ABC8LJL2"/>
<sequence>MAQTILPFKVGDTLEVRSFEGGYRGAWFRCQILNIFTKEENLFYSLKYLDYDGEEIHHTQVYQRFEDEEKEWLMVRPPYPPVYYERQVRKIEADQAPLVVVYGSWKVGDLVDWETDGCFWCATVVELQRNALQIELLPPPLGEGDTYPALRKDVRPTLDWSPEDGWTLPSMGGHKSQSVKLVKREKGVDHVTQDVCQSGKEHAQIAKKQKTERAKKQKIERDTQLKTEKSKKQKTESDTQLKTERDTQQKTERETQLKTERDTQQKTERDMQQVKGNGEIQLNIDESDSVEAAVYDLEELIVRIEWIKKMLSPDVGEGSTWKYQDYRPSSKGM</sequence>
<evidence type="ECO:0000256" key="1">
    <source>
        <dbReference type="SAM" id="MobiDB-lite"/>
    </source>
</evidence>
<dbReference type="InterPro" id="IPR008395">
    <property type="entry name" value="Agenet-like_dom"/>
</dbReference>
<evidence type="ECO:0000313" key="4">
    <source>
        <dbReference type="Proteomes" id="UP001642260"/>
    </source>
</evidence>
<dbReference type="PANTHER" id="PTHR36805">
    <property type="entry name" value="AGENET DOMAIN-CONTAINING PROTEIN"/>
    <property type="match status" value="1"/>
</dbReference>
<accession>A0ABC8LJL2</accession>
<keyword evidence="4" id="KW-1185">Reference proteome</keyword>
<dbReference type="SMART" id="SM00743">
    <property type="entry name" value="Agenet"/>
    <property type="match status" value="2"/>
</dbReference>
<feature type="compositionally biased region" description="Basic and acidic residues" evidence="1">
    <location>
        <begin position="199"/>
        <end position="272"/>
    </location>
</feature>
<proteinExistence type="predicted"/>
<comment type="caution">
    <text evidence="3">The sequence shown here is derived from an EMBL/GenBank/DDBJ whole genome shotgun (WGS) entry which is preliminary data.</text>
</comment>
<feature type="domain" description="Agenet" evidence="2">
    <location>
        <begin position="6"/>
        <end position="71"/>
    </location>
</feature>
<dbReference type="EMBL" id="CAKOAT010595153">
    <property type="protein sequence ID" value="CAH8383605.1"/>
    <property type="molecule type" value="Genomic_DNA"/>
</dbReference>
<reference evidence="3 4" key="1">
    <citation type="submission" date="2022-03" db="EMBL/GenBank/DDBJ databases">
        <authorList>
            <person name="Macdonald S."/>
            <person name="Ahmed S."/>
            <person name="Newling K."/>
        </authorList>
    </citation>
    <scope>NUCLEOTIDE SEQUENCE [LARGE SCALE GENOMIC DNA]</scope>
</reference>
<evidence type="ECO:0000313" key="3">
    <source>
        <dbReference type="EMBL" id="CAH8383605.1"/>
    </source>
</evidence>
<feature type="compositionally biased region" description="Basic and acidic residues" evidence="1">
    <location>
        <begin position="182"/>
        <end position="192"/>
    </location>
</feature>
<dbReference type="Pfam" id="PF05641">
    <property type="entry name" value="Agenet"/>
    <property type="match status" value="1"/>
</dbReference>
<protein>
    <recommendedName>
        <fullName evidence="2">Agenet domain-containing protein</fullName>
    </recommendedName>
</protein>
<dbReference type="Proteomes" id="UP001642260">
    <property type="component" value="Unassembled WGS sequence"/>
</dbReference>
<dbReference type="InterPro" id="IPR014002">
    <property type="entry name" value="Agenet_dom_plant"/>
</dbReference>
<evidence type="ECO:0000259" key="2">
    <source>
        <dbReference type="SMART" id="SM00743"/>
    </source>
</evidence>
<gene>
    <name evidence="3" type="ORF">ERUC_LOCUS36088</name>
</gene>
<feature type="region of interest" description="Disordered" evidence="1">
    <location>
        <begin position="161"/>
        <end position="274"/>
    </location>
</feature>
<feature type="domain" description="Agenet" evidence="2">
    <location>
        <begin position="103"/>
        <end position="162"/>
    </location>
</feature>
<dbReference type="PANTHER" id="PTHR36805:SF6">
    <property type="entry name" value="GENOME ASSEMBLY, CHROMOSOME: A03"/>
    <property type="match status" value="1"/>
</dbReference>
<organism evidence="3 4">
    <name type="scientific">Eruca vesicaria subsp. sativa</name>
    <name type="common">Garden rocket</name>
    <name type="synonym">Eruca sativa</name>
    <dbReference type="NCBI Taxonomy" id="29727"/>
    <lineage>
        <taxon>Eukaryota</taxon>
        <taxon>Viridiplantae</taxon>
        <taxon>Streptophyta</taxon>
        <taxon>Embryophyta</taxon>
        <taxon>Tracheophyta</taxon>
        <taxon>Spermatophyta</taxon>
        <taxon>Magnoliopsida</taxon>
        <taxon>eudicotyledons</taxon>
        <taxon>Gunneridae</taxon>
        <taxon>Pentapetalae</taxon>
        <taxon>rosids</taxon>
        <taxon>malvids</taxon>
        <taxon>Brassicales</taxon>
        <taxon>Brassicaceae</taxon>
        <taxon>Brassiceae</taxon>
        <taxon>Eruca</taxon>
    </lineage>
</organism>